<evidence type="ECO:0000256" key="4">
    <source>
        <dbReference type="PROSITE-ProRule" id="PRU10141"/>
    </source>
</evidence>
<evidence type="ECO:0000313" key="8">
    <source>
        <dbReference type="Proteomes" id="UP000078387"/>
    </source>
</evidence>
<dbReference type="Gene3D" id="2.30.29.30">
    <property type="entry name" value="Pleckstrin-homology domain (PH domain)/Phosphotyrosine-binding domain (PTB)"/>
    <property type="match status" value="2"/>
</dbReference>
<dbReference type="Gene3D" id="1.10.510.10">
    <property type="entry name" value="Transferase(Phosphotransferase) domain 1"/>
    <property type="match status" value="1"/>
</dbReference>
<dbReference type="VEuPathDB" id="AmoebaDB:EHI5A_132230"/>
<evidence type="ECO:0000256" key="2">
    <source>
        <dbReference type="ARBA" id="ARBA00022741"/>
    </source>
</evidence>
<evidence type="ECO:0000256" key="3">
    <source>
        <dbReference type="ARBA" id="ARBA00022840"/>
    </source>
</evidence>
<dbReference type="PROSITE" id="PS00107">
    <property type="entry name" value="PROTEIN_KINASE_ATP"/>
    <property type="match status" value="1"/>
</dbReference>
<dbReference type="GO" id="GO:0004674">
    <property type="term" value="F:protein serine/threonine kinase activity"/>
    <property type="evidence" value="ECO:0007669"/>
    <property type="project" value="UniProtKB-EC"/>
</dbReference>
<dbReference type="VEuPathDB" id="AmoebaDB:EHI_010750"/>
<dbReference type="InterPro" id="IPR008271">
    <property type="entry name" value="Ser/Thr_kinase_AS"/>
</dbReference>
<dbReference type="CDD" id="cd00821">
    <property type="entry name" value="PH"/>
    <property type="match status" value="2"/>
</dbReference>
<evidence type="ECO:0000256" key="1">
    <source>
        <dbReference type="ARBA" id="ARBA00012513"/>
    </source>
</evidence>
<evidence type="ECO:0000313" key="7">
    <source>
        <dbReference type="EMBL" id="GAT94029.1"/>
    </source>
</evidence>
<dbReference type="Proteomes" id="UP000078387">
    <property type="component" value="Unassembled WGS sequence"/>
</dbReference>
<proteinExistence type="predicted"/>
<dbReference type="EMBL" id="BDEQ01000001">
    <property type="protein sequence ID" value="GAT94029.1"/>
    <property type="molecule type" value="Genomic_DNA"/>
</dbReference>
<dbReference type="VEuPathDB" id="AmoebaDB:KM1_214550"/>
<dbReference type="EC" id="2.7.11.1" evidence="1"/>
<feature type="binding site" evidence="4">
    <location>
        <position position="481"/>
    </location>
    <ligand>
        <name>ATP</name>
        <dbReference type="ChEBI" id="CHEBI:30616"/>
    </ligand>
</feature>
<dbReference type="PROSITE" id="PS00108">
    <property type="entry name" value="PROTEIN_KINASE_ST"/>
    <property type="match status" value="1"/>
</dbReference>
<keyword evidence="2 4" id="KW-0547">Nucleotide-binding</keyword>
<dbReference type="VEuPathDB" id="AmoebaDB:EHI8A_223870"/>
<dbReference type="InterPro" id="IPR001849">
    <property type="entry name" value="PH_domain"/>
</dbReference>
<comment type="caution">
    <text evidence="7">The sequence shown here is derived from an EMBL/GenBank/DDBJ whole genome shotgun (WGS) entry which is preliminary data.</text>
</comment>
<dbReference type="SUPFAM" id="SSF56112">
    <property type="entry name" value="Protein kinase-like (PK-like)"/>
    <property type="match status" value="1"/>
</dbReference>
<feature type="domain" description="PH" evidence="5">
    <location>
        <begin position="325"/>
        <end position="423"/>
    </location>
</feature>
<dbReference type="PANTHER" id="PTHR48012">
    <property type="entry name" value="STERILE20-LIKE KINASE, ISOFORM B-RELATED"/>
    <property type="match status" value="1"/>
</dbReference>
<dbReference type="GO" id="GO:0005737">
    <property type="term" value="C:cytoplasm"/>
    <property type="evidence" value="ECO:0007669"/>
    <property type="project" value="TreeGrafter"/>
</dbReference>
<dbReference type="GO" id="GO:0005524">
    <property type="term" value="F:ATP binding"/>
    <property type="evidence" value="ECO:0007669"/>
    <property type="project" value="UniProtKB-UniRule"/>
</dbReference>
<dbReference type="PROSITE" id="PS50003">
    <property type="entry name" value="PH_DOMAIN"/>
    <property type="match status" value="2"/>
</dbReference>
<dbReference type="OMA" id="KEDCINF"/>
<keyword evidence="3 4" id="KW-0067">ATP-binding</keyword>
<feature type="domain" description="PH" evidence="5">
    <location>
        <begin position="109"/>
        <end position="205"/>
    </location>
</feature>
<sequence>MSEPPKPLSVKVVLMIDSHTLRFDKQVTKNTKIGDILAQIKGGLTNEQKKYEFSCFNDGIRLVENNVIDFYGIDDGDEIEIKALNKPMAMARLSRVAPHEKDYHQIYLNSEKVGFLLKKKVSKVSGWKRRWVVLCRGFLFYYNNPKDEIPIGKMQIKDTYIQFLGSDGEKQFVFQYENKPDCYHFSCESEEEYISWRKVLIEHQTCLISTVAMKMIQESTDFSIVTINKTKKAWLMMNSGTIFCFDSPAESESLFEFYIHESKVLTVAAEKEFTFVHLNNRKSIRFNTSSEYEKWKSMLTDTVKMMGRDIYVDSFITDEYKDKKNIVKEGFLFKEKLKKMQTKKKRWCILTKNKLFYFNCKPENDKNIPFGCFDLLLARVQLTHTNKGENILEIKTSEGEYQFTSNDSKELSIWADLIQRECTGAPTNVQHLQHVTFDLEWDTSGSDPNEIFCLKEVLGTGSFGTVYHAVHRQSNFEMAIKILTVTKQQTDALKSEIDILKKCRSPNVVSYYGTIKIDENTLWILMDMCGVGSVKDLMKKTMENLNEQQLRYVLNETLKGLVYLHSIKIIHHDIKAGNILLTNEGKVKLADFGVSQQYKENENKKAEDFIGSPLFMSPEVIKKSFYNNKTDIWSLGITVIEMAEGNPPNRHVTSFDQLLSVIENKPPSFKNPKLWTTQLVDFVAQCLVIDYNQRPDAVTLLWHPFIVAQSPPPAQPLLNLIKQVAN</sequence>
<dbReference type="InterPro" id="IPR011993">
    <property type="entry name" value="PH-like_dom_sf"/>
</dbReference>
<dbReference type="VEuPathDB" id="AmoebaDB:EHI7A_192120"/>
<dbReference type="Pfam" id="PF00069">
    <property type="entry name" value="Pkinase"/>
    <property type="match status" value="1"/>
</dbReference>
<accession>A0A5K1V5H1</accession>
<dbReference type="AlphaFoldDB" id="A0A5K1V5H1"/>
<dbReference type="InterPro" id="IPR017441">
    <property type="entry name" value="Protein_kinase_ATP_BS"/>
</dbReference>
<dbReference type="PANTHER" id="PTHR48012:SF28">
    <property type="entry name" value="SERINE_THREONINE-PROTEIN KINASE PAKE-RELATED"/>
    <property type="match status" value="1"/>
</dbReference>
<dbReference type="InterPro" id="IPR000719">
    <property type="entry name" value="Prot_kinase_dom"/>
</dbReference>
<dbReference type="PROSITE" id="PS50011">
    <property type="entry name" value="PROTEIN_KINASE_DOM"/>
    <property type="match status" value="1"/>
</dbReference>
<dbReference type="SMART" id="SM00220">
    <property type="entry name" value="S_TKc"/>
    <property type="match status" value="1"/>
</dbReference>
<evidence type="ECO:0000259" key="6">
    <source>
        <dbReference type="PROSITE" id="PS50011"/>
    </source>
</evidence>
<gene>
    <name evidence="7" type="ORF">CL6EHI_010750</name>
</gene>
<protein>
    <recommendedName>
        <fullName evidence="1">non-specific serine/threonine protein kinase</fullName>
        <ecNumber evidence="1">2.7.11.1</ecNumber>
    </recommendedName>
</protein>
<dbReference type="SMART" id="SM00233">
    <property type="entry name" value="PH"/>
    <property type="match status" value="3"/>
</dbReference>
<dbReference type="InterPro" id="IPR050629">
    <property type="entry name" value="STE20/SPS1-PAK"/>
</dbReference>
<dbReference type="Pfam" id="PF00169">
    <property type="entry name" value="PH"/>
    <property type="match status" value="2"/>
</dbReference>
<evidence type="ECO:0000259" key="5">
    <source>
        <dbReference type="PROSITE" id="PS50003"/>
    </source>
</evidence>
<dbReference type="SUPFAM" id="SSF50729">
    <property type="entry name" value="PH domain-like"/>
    <property type="match status" value="2"/>
</dbReference>
<reference evidence="7 8" key="1">
    <citation type="submission" date="2016-05" db="EMBL/GenBank/DDBJ databases">
        <title>First whole genome sequencing of Entamoeba histolytica HM1:IMSS-clone-6.</title>
        <authorList>
            <person name="Mukherjee Avik.K."/>
            <person name="Izumyama S."/>
            <person name="Nakada-Tsukui K."/>
            <person name="Nozaki T."/>
        </authorList>
    </citation>
    <scope>NUCLEOTIDE SEQUENCE [LARGE SCALE GENOMIC DNA]</scope>
    <source>
        <strain evidence="7 8">HM1:IMSS clone 6</strain>
    </source>
</reference>
<feature type="domain" description="Protein kinase" evidence="6">
    <location>
        <begin position="452"/>
        <end position="706"/>
    </location>
</feature>
<name>A0A5K1V5H1_ENTHI</name>
<organism evidence="7 8">
    <name type="scientific">Entamoeba histolytica</name>
    <dbReference type="NCBI Taxonomy" id="5759"/>
    <lineage>
        <taxon>Eukaryota</taxon>
        <taxon>Amoebozoa</taxon>
        <taxon>Evosea</taxon>
        <taxon>Archamoebae</taxon>
        <taxon>Mastigamoebida</taxon>
        <taxon>Entamoebidae</taxon>
        <taxon>Entamoeba</taxon>
    </lineage>
</organism>
<dbReference type="InterPro" id="IPR011009">
    <property type="entry name" value="Kinase-like_dom_sf"/>
</dbReference>